<protein>
    <submittedName>
        <fullName evidence="2">Permease</fullName>
    </submittedName>
</protein>
<proteinExistence type="predicted"/>
<dbReference type="Proteomes" id="UP000683557">
    <property type="component" value="Chromosome"/>
</dbReference>
<dbReference type="RefSeq" id="WP_216800967.1">
    <property type="nucleotide sequence ID" value="NZ_CP076723.1"/>
</dbReference>
<feature type="transmembrane region" description="Helical" evidence="1">
    <location>
        <begin position="74"/>
        <end position="95"/>
    </location>
</feature>
<keyword evidence="1" id="KW-1133">Transmembrane helix</keyword>
<feature type="transmembrane region" description="Helical" evidence="1">
    <location>
        <begin position="43"/>
        <end position="62"/>
    </location>
</feature>
<name>A0ABX8J882_9BACT</name>
<sequence length="157" mass="16349">MMSAVLYGGTALAVLVSWRLDPERTRRALRIGAKSLHGLVPRILGMVALVGLVLALVPPELIRKLFSQGGVAGFALVSAIGSIVTMPAPIAFALVGSLFKLGAAPASLAAFVTTLTMVGVMTAPMEISCFGRRFTLLRQALCFVTAILIGLAMGVLL</sequence>
<feature type="transmembrane region" description="Helical" evidence="1">
    <location>
        <begin position="135"/>
        <end position="156"/>
    </location>
</feature>
<evidence type="ECO:0000313" key="3">
    <source>
        <dbReference type="Proteomes" id="UP000683557"/>
    </source>
</evidence>
<keyword evidence="1" id="KW-0812">Transmembrane</keyword>
<organism evidence="2 3">
    <name type="scientific">Geomonas oryzisoli</name>
    <dbReference type="NCBI Taxonomy" id="2847992"/>
    <lineage>
        <taxon>Bacteria</taxon>
        <taxon>Pseudomonadati</taxon>
        <taxon>Thermodesulfobacteriota</taxon>
        <taxon>Desulfuromonadia</taxon>
        <taxon>Geobacterales</taxon>
        <taxon>Geobacteraceae</taxon>
        <taxon>Geomonas</taxon>
    </lineage>
</organism>
<gene>
    <name evidence="2" type="ORF">KP004_03320</name>
</gene>
<evidence type="ECO:0000256" key="1">
    <source>
        <dbReference type="SAM" id="Phobius"/>
    </source>
</evidence>
<keyword evidence="1" id="KW-0472">Membrane</keyword>
<feature type="transmembrane region" description="Helical" evidence="1">
    <location>
        <begin position="101"/>
        <end position="123"/>
    </location>
</feature>
<accession>A0ABX8J882</accession>
<evidence type="ECO:0000313" key="2">
    <source>
        <dbReference type="EMBL" id="QWV94236.1"/>
    </source>
</evidence>
<keyword evidence="3" id="KW-1185">Reference proteome</keyword>
<reference evidence="2 3" key="1">
    <citation type="submission" date="2021-06" db="EMBL/GenBank/DDBJ databases">
        <title>Gemonas diversity in paddy soil.</title>
        <authorList>
            <person name="Liu G."/>
        </authorList>
    </citation>
    <scope>NUCLEOTIDE SEQUENCE [LARGE SCALE GENOMIC DNA]</scope>
    <source>
        <strain evidence="2 3">RG10</strain>
    </source>
</reference>
<dbReference type="EMBL" id="CP076723">
    <property type="protein sequence ID" value="QWV94236.1"/>
    <property type="molecule type" value="Genomic_DNA"/>
</dbReference>